<reference evidence="1 2" key="1">
    <citation type="submission" date="2015-10" db="EMBL/GenBank/DDBJ databases">
        <title>Metagenome-Assembled Genomes uncover a global brackish microbiome.</title>
        <authorList>
            <person name="Hugerth L.W."/>
            <person name="Larsson J."/>
            <person name="Alneberg J."/>
            <person name="Lindh M.V."/>
            <person name="Legrand C."/>
            <person name="Pinhassi J."/>
            <person name="Andersson A.F."/>
        </authorList>
    </citation>
    <scope>NUCLEOTIDE SEQUENCE [LARGE SCALE GENOMIC DNA]</scope>
    <source>
        <strain evidence="1">BACL18 MAG-120507-bin52</strain>
    </source>
</reference>
<dbReference type="Gene3D" id="3.60.15.10">
    <property type="entry name" value="Ribonuclease Z/Hydroxyacylglutathione hydrolase-like"/>
    <property type="match status" value="2"/>
</dbReference>
<dbReference type="EMBL" id="LIBO01000002">
    <property type="protein sequence ID" value="KRO63233.1"/>
    <property type="molecule type" value="Genomic_DNA"/>
</dbReference>
<protein>
    <recommendedName>
        <fullName evidence="3">Metallo-beta-lactamase domain-containing protein</fullName>
    </recommendedName>
</protein>
<proteinExistence type="predicted"/>
<dbReference type="SUPFAM" id="SSF56281">
    <property type="entry name" value="Metallo-hydrolase/oxidoreductase"/>
    <property type="match status" value="1"/>
</dbReference>
<gene>
    <name evidence="1" type="ORF">ABR82_00425</name>
</gene>
<dbReference type="Proteomes" id="UP000051269">
    <property type="component" value="Unassembled WGS sequence"/>
</dbReference>
<dbReference type="InterPro" id="IPR036866">
    <property type="entry name" value="RibonucZ/Hydroxyglut_hydro"/>
</dbReference>
<evidence type="ECO:0000313" key="2">
    <source>
        <dbReference type="Proteomes" id="UP000051269"/>
    </source>
</evidence>
<name>A0A0R2RL80_9BACT</name>
<sequence length="177" mass="19362">MSLRPTPLTASDLGFSTWHAYDPACKAELWSTCFGDTQGAVLFDPIDWPHDTPPPQGLVQIVRTNANHDRACEALALKTQGKITAQPREFSPILLPGAGEGETAFFHPSTRTLVVGDALIHLSPQPLMLLPEKYCTNPTQLKSSLSQLLGYSIERIFFAHGAPILQDGQDKLRSLLT</sequence>
<comment type="caution">
    <text evidence="1">The sequence shown here is derived from an EMBL/GenBank/DDBJ whole genome shotgun (WGS) entry which is preliminary data.</text>
</comment>
<dbReference type="AlphaFoldDB" id="A0A0R2RL80"/>
<organism evidence="1 2">
    <name type="scientific">Verrucomicrobia subdivision 6 bacterium BACL9 MAG-120507-bin52</name>
    <dbReference type="NCBI Taxonomy" id="1655590"/>
    <lineage>
        <taxon>Bacteria</taxon>
        <taxon>Pseudomonadati</taxon>
        <taxon>Verrucomicrobiota</taxon>
        <taxon>Verrucomicrobiia</taxon>
        <taxon>Verrucomicrobiales</taxon>
        <taxon>Verrucomicrobia subdivision 6</taxon>
    </lineage>
</organism>
<evidence type="ECO:0008006" key="3">
    <source>
        <dbReference type="Google" id="ProtNLM"/>
    </source>
</evidence>
<accession>A0A0R2RL80</accession>
<evidence type="ECO:0000313" key="1">
    <source>
        <dbReference type="EMBL" id="KRO63233.1"/>
    </source>
</evidence>